<proteinExistence type="predicted"/>
<protein>
    <recommendedName>
        <fullName evidence="3">Low specificity L-threonine aldolase</fullName>
    </recommendedName>
</protein>
<accession>A0ABT7IN30</accession>
<keyword evidence="2" id="KW-1185">Reference proteome</keyword>
<organism evidence="1 2">
    <name type="scientific">Mesosutterella faecium</name>
    <dbReference type="NCBI Taxonomy" id="2925194"/>
    <lineage>
        <taxon>Bacteria</taxon>
        <taxon>Pseudomonadati</taxon>
        <taxon>Pseudomonadota</taxon>
        <taxon>Betaproteobacteria</taxon>
        <taxon>Burkholderiales</taxon>
        <taxon>Sutterellaceae</taxon>
        <taxon>Mesosutterella</taxon>
    </lineage>
</organism>
<dbReference type="Proteomes" id="UP001165481">
    <property type="component" value="Unassembled WGS sequence"/>
</dbReference>
<evidence type="ECO:0000313" key="1">
    <source>
        <dbReference type="EMBL" id="MDL2059782.1"/>
    </source>
</evidence>
<sequence>MKIAQNALSAADELRKIFRQKGWEPEFGSPTNQVFIVLPDETIKRLSEQVEFSFWEKSGKDRSLVRFATSWSTTAEDIERLKAILNAF</sequence>
<dbReference type="InterPro" id="IPR015422">
    <property type="entry name" value="PyrdxlP-dep_Trfase_small"/>
</dbReference>
<dbReference type="InterPro" id="IPR015424">
    <property type="entry name" value="PyrdxlP-dep_Trfase"/>
</dbReference>
<dbReference type="EMBL" id="JAKZJU020000001">
    <property type="protein sequence ID" value="MDL2059782.1"/>
    <property type="molecule type" value="Genomic_DNA"/>
</dbReference>
<dbReference type="Gene3D" id="3.90.1150.10">
    <property type="entry name" value="Aspartate Aminotransferase, domain 1"/>
    <property type="match status" value="1"/>
</dbReference>
<evidence type="ECO:0000313" key="2">
    <source>
        <dbReference type="Proteomes" id="UP001165481"/>
    </source>
</evidence>
<comment type="caution">
    <text evidence="1">The sequence shown here is derived from an EMBL/GenBank/DDBJ whole genome shotgun (WGS) entry which is preliminary data.</text>
</comment>
<reference evidence="1" key="1">
    <citation type="submission" date="2023-03" db="EMBL/GenBank/DDBJ databases">
        <title>Mesosutterella sp. nov. isolated from porcine feces.</title>
        <authorList>
            <person name="Yu S."/>
        </authorList>
    </citation>
    <scope>NUCLEOTIDE SEQUENCE</scope>
    <source>
        <strain evidence="1">AGMB02718</strain>
    </source>
</reference>
<name>A0ABT7IN30_9BURK</name>
<evidence type="ECO:0008006" key="3">
    <source>
        <dbReference type="Google" id="ProtNLM"/>
    </source>
</evidence>
<dbReference type="SUPFAM" id="SSF53383">
    <property type="entry name" value="PLP-dependent transferases"/>
    <property type="match status" value="1"/>
</dbReference>
<dbReference type="RefSeq" id="WP_243377608.1">
    <property type="nucleotide sequence ID" value="NZ_JAKZJU020000001.1"/>
</dbReference>
<gene>
    <name evidence="1" type="ORF">MUN46_007555</name>
</gene>